<dbReference type="EMBL" id="LDJX01000001">
    <property type="protein sequence ID" value="KPM33699.1"/>
    <property type="molecule type" value="Genomic_DNA"/>
</dbReference>
<dbReference type="InterPro" id="IPR000182">
    <property type="entry name" value="GNAT_dom"/>
</dbReference>
<sequence>MILQGTQSYLRAIEPSDLDFLYRLENDTNVWEISNTITPYSKSVLGRYLDNSYRDIYDVKQLRLCICTLKDEVVGLVDLFDFDPKNKRVGLGLIIASQDKRNQGLGTEVVNLCCNYVFNMLDVHQVHANILEENQASIHLFEKVGFERVGIKKDWVRYNGTFKNEILYQKIKS</sequence>
<name>A0A0P7AXY9_9FLAO</name>
<dbReference type="InterPro" id="IPR016181">
    <property type="entry name" value="Acyl_CoA_acyltransferase"/>
</dbReference>
<gene>
    <name evidence="2" type="ORF">I595_605</name>
</gene>
<dbReference type="PANTHER" id="PTHR43415">
    <property type="entry name" value="SPERMIDINE N(1)-ACETYLTRANSFERASE"/>
    <property type="match status" value="1"/>
</dbReference>
<keyword evidence="2" id="KW-0808">Transferase</keyword>
<protein>
    <submittedName>
        <fullName evidence="2">GCN5-related N-acetyltransferase</fullName>
    </submittedName>
</protein>
<keyword evidence="3" id="KW-1185">Reference proteome</keyword>
<accession>A0A0P7AXY9</accession>
<evidence type="ECO:0000313" key="2">
    <source>
        <dbReference type="EMBL" id="KPM33699.1"/>
    </source>
</evidence>
<dbReference type="PANTHER" id="PTHR43415:SF3">
    <property type="entry name" value="GNAT-FAMILY ACETYLTRANSFERASE"/>
    <property type="match status" value="1"/>
</dbReference>
<feature type="domain" description="N-acetyltransferase" evidence="1">
    <location>
        <begin position="8"/>
        <end position="173"/>
    </location>
</feature>
<dbReference type="Proteomes" id="UP000050280">
    <property type="component" value="Unassembled WGS sequence"/>
</dbReference>
<comment type="caution">
    <text evidence="2">The sequence shown here is derived from an EMBL/GenBank/DDBJ whole genome shotgun (WGS) entry which is preliminary data.</text>
</comment>
<dbReference type="AlphaFoldDB" id="A0A0P7AXY9"/>
<dbReference type="PATRIC" id="fig|1300341.3.peg.598"/>
<dbReference type="STRING" id="1300341.I595_605"/>
<dbReference type="RefSeq" id="WP_054557849.1">
    <property type="nucleotide sequence ID" value="NZ_LDJX01000001.1"/>
</dbReference>
<dbReference type="Gene3D" id="3.40.630.30">
    <property type="match status" value="1"/>
</dbReference>
<evidence type="ECO:0000259" key="1">
    <source>
        <dbReference type="PROSITE" id="PS51186"/>
    </source>
</evidence>
<dbReference type="GO" id="GO:0016747">
    <property type="term" value="F:acyltransferase activity, transferring groups other than amino-acyl groups"/>
    <property type="evidence" value="ECO:0007669"/>
    <property type="project" value="InterPro"/>
</dbReference>
<dbReference type="SUPFAM" id="SSF55729">
    <property type="entry name" value="Acyl-CoA N-acyltransferases (Nat)"/>
    <property type="match status" value="1"/>
</dbReference>
<reference evidence="2 3" key="1">
    <citation type="submission" date="2015-09" db="EMBL/GenBank/DDBJ databases">
        <title>Genome sequence of the marine flavobacterium Croceitalea dokdonensis DOKDO 023 that contains proton- and sodium-pumping rhodopsins.</title>
        <authorList>
            <person name="Kwon S.-K."/>
            <person name="Lee H.K."/>
            <person name="Kwak M.-J."/>
            <person name="Kim J.F."/>
        </authorList>
    </citation>
    <scope>NUCLEOTIDE SEQUENCE [LARGE SCALE GENOMIC DNA]</scope>
    <source>
        <strain evidence="2 3">DOKDO 023</strain>
    </source>
</reference>
<dbReference type="OrthoDB" id="893030at2"/>
<dbReference type="CDD" id="cd04301">
    <property type="entry name" value="NAT_SF"/>
    <property type="match status" value="1"/>
</dbReference>
<dbReference type="PROSITE" id="PS51186">
    <property type="entry name" value="GNAT"/>
    <property type="match status" value="1"/>
</dbReference>
<evidence type="ECO:0000313" key="3">
    <source>
        <dbReference type="Proteomes" id="UP000050280"/>
    </source>
</evidence>
<dbReference type="Pfam" id="PF13302">
    <property type="entry name" value="Acetyltransf_3"/>
    <property type="match status" value="1"/>
</dbReference>
<organism evidence="2 3">
    <name type="scientific">Croceitalea dokdonensis DOKDO 023</name>
    <dbReference type="NCBI Taxonomy" id="1300341"/>
    <lineage>
        <taxon>Bacteria</taxon>
        <taxon>Pseudomonadati</taxon>
        <taxon>Bacteroidota</taxon>
        <taxon>Flavobacteriia</taxon>
        <taxon>Flavobacteriales</taxon>
        <taxon>Flavobacteriaceae</taxon>
        <taxon>Croceitalea</taxon>
    </lineage>
</organism>
<proteinExistence type="predicted"/>